<reference evidence="5" key="1">
    <citation type="journal article" date="2021" name="Sci. Adv.">
        <title>The American lobster genome reveals insights on longevity, neural, and immune adaptations.</title>
        <authorList>
            <person name="Polinski J.M."/>
            <person name="Zimin A.V."/>
            <person name="Clark K.F."/>
            <person name="Kohn A.B."/>
            <person name="Sadowski N."/>
            <person name="Timp W."/>
            <person name="Ptitsyn A."/>
            <person name="Khanna P."/>
            <person name="Romanova D.Y."/>
            <person name="Williams P."/>
            <person name="Greenwood S.J."/>
            <person name="Moroz L.L."/>
            <person name="Walt D.R."/>
            <person name="Bodnar A.G."/>
        </authorList>
    </citation>
    <scope>NUCLEOTIDE SEQUENCE</scope>
    <source>
        <strain evidence="5">GMGI-L3</strain>
    </source>
</reference>
<feature type="compositionally biased region" description="Low complexity" evidence="1">
    <location>
        <begin position="1001"/>
        <end position="1010"/>
    </location>
</feature>
<feature type="domain" description="BROMI N-terminal" evidence="3">
    <location>
        <begin position="18"/>
        <end position="132"/>
    </location>
</feature>
<dbReference type="InterPro" id="IPR055391">
    <property type="entry name" value="BROMI_N"/>
</dbReference>
<dbReference type="SUPFAM" id="SSF48371">
    <property type="entry name" value="ARM repeat"/>
    <property type="match status" value="1"/>
</dbReference>
<proteinExistence type="predicted"/>
<feature type="compositionally biased region" description="Low complexity" evidence="1">
    <location>
        <begin position="970"/>
        <end position="994"/>
    </location>
</feature>
<name>A0A8J5N7R9_HOMAM</name>
<evidence type="ECO:0000313" key="6">
    <source>
        <dbReference type="Proteomes" id="UP000747542"/>
    </source>
</evidence>
<evidence type="ECO:0000313" key="5">
    <source>
        <dbReference type="EMBL" id="KAG7174597.1"/>
    </source>
</evidence>
<dbReference type="EMBL" id="JAHLQT010007499">
    <property type="protein sequence ID" value="KAG7174597.1"/>
    <property type="molecule type" value="Genomic_DNA"/>
</dbReference>
<dbReference type="InterPro" id="IPR032735">
    <property type="entry name" value="BROMI_M"/>
</dbReference>
<gene>
    <name evidence="5" type="primary">tbc1d32-L</name>
    <name evidence="5" type="ORF">Hamer_G015721</name>
</gene>
<dbReference type="Pfam" id="PF23431">
    <property type="entry name" value="BROMI_N"/>
    <property type="match status" value="1"/>
</dbReference>
<evidence type="ECO:0000256" key="1">
    <source>
        <dbReference type="SAM" id="MobiDB-lite"/>
    </source>
</evidence>
<dbReference type="Pfam" id="PF23440">
    <property type="entry name" value="BROMI_C"/>
    <property type="match status" value="2"/>
</dbReference>
<accession>A0A8J5N7R9</accession>
<feature type="non-terminal residue" evidence="5">
    <location>
        <position position="1149"/>
    </location>
</feature>
<organism evidence="5 6">
    <name type="scientific">Homarus americanus</name>
    <name type="common">American lobster</name>
    <dbReference type="NCBI Taxonomy" id="6706"/>
    <lineage>
        <taxon>Eukaryota</taxon>
        <taxon>Metazoa</taxon>
        <taxon>Ecdysozoa</taxon>
        <taxon>Arthropoda</taxon>
        <taxon>Crustacea</taxon>
        <taxon>Multicrustacea</taxon>
        <taxon>Malacostraca</taxon>
        <taxon>Eumalacostraca</taxon>
        <taxon>Eucarida</taxon>
        <taxon>Decapoda</taxon>
        <taxon>Pleocyemata</taxon>
        <taxon>Astacidea</taxon>
        <taxon>Nephropoidea</taxon>
        <taxon>Nephropidae</taxon>
        <taxon>Homarus</taxon>
    </lineage>
</organism>
<dbReference type="AlphaFoldDB" id="A0A8J5N7R9"/>
<dbReference type="Pfam" id="PF14961">
    <property type="entry name" value="BROMI"/>
    <property type="match status" value="1"/>
</dbReference>
<dbReference type="InterPro" id="IPR055392">
    <property type="entry name" value="BROMI_C"/>
</dbReference>
<evidence type="ECO:0000259" key="4">
    <source>
        <dbReference type="Pfam" id="PF23440"/>
    </source>
</evidence>
<sequence>MEKKIKIDDATMGSKPQVKDLLTHMDPMIYLAGTADNTSEMLSYLADMDPAFHKLQLVRSLRKGMREDLSKAIEGHVEAYLKEQKGKMRSENPVDTLVEKVVSEDKFTDFVDDTRKSIEMSVQDITNHFDDEIVTGMFANDEDELTFSVSPNDSNESSLNSSLNQSGLLFLHPAQYYNIAKSLQSRKEMETWNDSLNILLAVTPGEPVMQECWPDVKKGLRECLFEDSPEIFDKSLKVHCKLLTSQVHNAVKEAYINLLDALAGFYMSKRFLTKIPLRGENINLRSCENIIRIIKVLTDFQKEFPLLWIRYPERFVDDMVEATFTILGLNLSTKDSRQMTILDMYAVVDPQASWIRRWVHGQWGRSKTFSAMRSNSMVLLHSVSFCIKHLESLTEISHADIGDVMLSSSLVAHLRFSHAINLIMAVLEFSDGRKLFPVNVPSKEELVTMQSIIQIFIRAVNSNVSDIINIEISSLLQKFCSKDEMKSWILCDAGVVELLLQEVSSIGKLQEKTKELKGELELKIPSSYIQAVLVILDTILSTNIGQKYILLGRKRKSSSRSGLSAVTSSPAYEVMNIVYLLLRSKQASSDLKRLTISVCCSLLASPIGIHMCVEHPLIESVIEHLKDKNKSVTMQKIPQGDAPRTSEPLHLSVPQSLPLLATLLLSYKGVFLLESEGVLPLAIMQVLPEMARKGDLNARILASICSSPQGCLVVGSLKVIQPFWDILCHVVNGEDLVQQPLSEEEREEAIEAALAPLMSLTATYQGTQLVFSEQGLLKPISEPLYCTSELMTEMHTTALRLLGSATSVLDSVAFLQASFGYQEQLLTQQHHMRFGEGDSVIVDENSILRNHILVKSYLVGGNGERWLPPLVVEDVSASIMPPLFSQYPPPREYKPEKPIRSMHKKQNEVWRFLTDTRHGLHDIGWLNHCRKAVRAVLSSGEDIKSWLVMDIVDRAVRALSSSTEELLPGSSMSHPTTSAASTPTSPPAASSTTTFNLVPGSTLSPTSSPLDHNEEGSESQSLSEPQQAAVDLVLRYGSQLQVLSVSGSLRENLIDVLKYVQSRILLSSGEKCDWFTMIMFLIYGGNVERCRCALANLSGLLVGAVLWPSLSDSLTTSYEIMPGEMTLGGIIHNVQLVLNLEIPTLHLAL</sequence>
<feature type="domain" description="BROMI C-terminal Rab TBC-like" evidence="4">
    <location>
        <begin position="1013"/>
        <end position="1147"/>
    </location>
</feature>
<dbReference type="Proteomes" id="UP000747542">
    <property type="component" value="Unassembled WGS sequence"/>
</dbReference>
<feature type="domain" description="BROMI C-terminal Rab TBC-like" evidence="4">
    <location>
        <begin position="809"/>
        <end position="967"/>
    </location>
</feature>
<evidence type="ECO:0000259" key="3">
    <source>
        <dbReference type="Pfam" id="PF23431"/>
    </source>
</evidence>
<protein>
    <submittedName>
        <fullName evidence="5">Broad-minded-like</fullName>
    </submittedName>
</protein>
<feature type="region of interest" description="Disordered" evidence="1">
    <location>
        <begin position="963"/>
        <end position="1023"/>
    </location>
</feature>
<keyword evidence="6" id="KW-1185">Reference proteome</keyword>
<feature type="domain" description="BROMI middle region" evidence="2">
    <location>
        <begin position="175"/>
        <end position="639"/>
    </location>
</feature>
<dbReference type="InterPro" id="IPR016024">
    <property type="entry name" value="ARM-type_fold"/>
</dbReference>
<comment type="caution">
    <text evidence="5">The sequence shown here is derived from an EMBL/GenBank/DDBJ whole genome shotgun (WGS) entry which is preliminary data.</text>
</comment>
<evidence type="ECO:0000259" key="2">
    <source>
        <dbReference type="Pfam" id="PF14961"/>
    </source>
</evidence>